<evidence type="ECO:0000313" key="1">
    <source>
        <dbReference type="EMBL" id="CAF0689797.1"/>
    </source>
</evidence>
<dbReference type="Proteomes" id="UP000663859">
    <property type="component" value="Unassembled WGS sequence"/>
</dbReference>
<gene>
    <name evidence="1" type="ORF">MPNT_10372</name>
</gene>
<accession>A0A8J2BQI4</accession>
<dbReference type="EMBL" id="CAJNOB010000001">
    <property type="protein sequence ID" value="CAF0689797.1"/>
    <property type="molecule type" value="Genomic_DNA"/>
</dbReference>
<sequence length="150" mass="16655">MSRRFVPIPTGRCAGRWGGRQSYRVAKEGKRRNWANRSRLPVETQKLCRTSVKGQKLVPLEALQVEEPLDNWGVRGREKVSRRWGLAETLGGEPARTRSGGSIKRSLLGRIFSSSRCALQEKPGGRVLGELCGVRAKNLGEEGLCRARDG</sequence>
<comment type="caution">
    <text evidence="1">The sequence shown here is derived from an EMBL/GenBank/DDBJ whole genome shotgun (WGS) entry which is preliminary data.</text>
</comment>
<evidence type="ECO:0000313" key="2">
    <source>
        <dbReference type="Proteomes" id="UP000663859"/>
    </source>
</evidence>
<dbReference type="AlphaFoldDB" id="A0A8J2BQI4"/>
<keyword evidence="2" id="KW-1185">Reference proteome</keyword>
<organism evidence="1 2">
    <name type="scientific">Candidatus Methylacidithermus pantelleriae</name>
    <dbReference type="NCBI Taxonomy" id="2744239"/>
    <lineage>
        <taxon>Bacteria</taxon>
        <taxon>Pseudomonadati</taxon>
        <taxon>Verrucomicrobiota</taxon>
        <taxon>Methylacidiphilae</taxon>
        <taxon>Methylacidiphilales</taxon>
        <taxon>Methylacidiphilaceae</taxon>
        <taxon>Candidatus Methylacidithermus</taxon>
    </lineage>
</organism>
<name>A0A8J2BQI4_9BACT</name>
<protein>
    <submittedName>
        <fullName evidence="1">Uncharacterized protein</fullName>
    </submittedName>
</protein>
<reference evidence="1" key="1">
    <citation type="submission" date="2021-02" db="EMBL/GenBank/DDBJ databases">
        <authorList>
            <person name="Cremers G."/>
            <person name="Picone N."/>
        </authorList>
    </citation>
    <scope>NUCLEOTIDE SEQUENCE</scope>
    <source>
        <strain evidence="1">PQ17</strain>
    </source>
</reference>
<proteinExistence type="predicted"/>
<dbReference type="RefSeq" id="WP_214096186.1">
    <property type="nucleotide sequence ID" value="NZ_CAJNOB010000001.1"/>
</dbReference>